<dbReference type="Pfam" id="PF10142">
    <property type="entry name" value="PhoPQ_related"/>
    <property type="match status" value="1"/>
</dbReference>
<evidence type="ECO:0000313" key="3">
    <source>
        <dbReference type="Proteomes" id="UP000326837"/>
    </source>
</evidence>
<dbReference type="KEGG" id="lpav:PLANPX_4260"/>
<accession>A0A5K7XDT7</accession>
<keyword evidence="1" id="KW-0732">Signal</keyword>
<feature type="signal peptide" evidence="1">
    <location>
        <begin position="1"/>
        <end position="22"/>
    </location>
</feature>
<gene>
    <name evidence="2" type="ORF">PLANPX_4260</name>
</gene>
<reference evidence="3" key="1">
    <citation type="submission" date="2019-10" db="EMBL/GenBank/DDBJ databases">
        <title>Lacipirellula parvula gen. nov., sp. nov., representing a lineage of planctomycetes widespread in freshwater anoxic habitats, and description of the family Lacipirellulaceae.</title>
        <authorList>
            <person name="Dedysh S.N."/>
            <person name="Kulichevskaya I.S."/>
            <person name="Beletsky A.V."/>
            <person name="Rakitin A.L."/>
            <person name="Mardanov A.V."/>
            <person name="Ivanova A.A."/>
            <person name="Saltykova V.X."/>
            <person name="Rijpstra W.I.C."/>
            <person name="Sinninghe Damste J.S."/>
            <person name="Ravin N.V."/>
        </authorList>
    </citation>
    <scope>NUCLEOTIDE SEQUENCE [LARGE SCALE GENOMIC DNA]</scope>
    <source>
        <strain evidence="3">PX69</strain>
    </source>
</reference>
<evidence type="ECO:0000256" key="1">
    <source>
        <dbReference type="SAM" id="SignalP"/>
    </source>
</evidence>
<dbReference type="AlphaFoldDB" id="A0A5K7XDT7"/>
<dbReference type="Gene3D" id="3.40.50.1820">
    <property type="entry name" value="alpha/beta hydrolase"/>
    <property type="match status" value="1"/>
</dbReference>
<dbReference type="PANTHER" id="PTHR31497">
    <property type="entry name" value="AUTOCRINE PROLIFERATION REPRESSOR PROTEIN A"/>
    <property type="match status" value="1"/>
</dbReference>
<dbReference type="InterPro" id="IPR009199">
    <property type="entry name" value="PhoPQ-act_pathogen-rel_PqaA"/>
</dbReference>
<keyword evidence="3" id="KW-1185">Reference proteome</keyword>
<sequence>MRLSWLALPIVLGAIVSAGVGAAREPVVATAPVAAESIPAALKDYVTAPDDSYGYKVVGSEKVDGSPVHKLELTSQTWHDIPWKHALYIYVPDNVQHKQTVLLFITGGRIGGTPSMDDMKLGASLAKAAAMPVAYLHQVPNQPLLGDKVEDDLISETFLRYVDSRDPTWPLLFPMVKSATAAMTAIQDFGKTQYDVDVEQFVVTGGSKRGWTSWLTAAADDRVAGVAPIVIDTLNLPAQMKYQLETWGEYSEQIADYTSKGLVDVMQNRPDIPLWQWVDPYTYRSELKLPKLLINGTNDQYWTVDALNLYWDGLIGEKHVRYVPNAGHGLDGGREAALMTLAAFAQHVAEGEPLPELKWEHAGDDGELRLTINSTPQPESVRLWVARSDTKDFRNAKWEATELAVDGDSAEYVGVVARPEKGHIALFGEATYKQGALPYNLSTTLRRE</sequence>
<feature type="chain" id="PRO_5024880139" evidence="1">
    <location>
        <begin position="23"/>
        <end position="448"/>
    </location>
</feature>
<dbReference type="SUPFAM" id="SSF53474">
    <property type="entry name" value="alpha/beta-Hydrolases"/>
    <property type="match status" value="1"/>
</dbReference>
<proteinExistence type="predicted"/>
<dbReference type="PIRSF" id="PIRSF014728">
    <property type="entry name" value="PqaA"/>
    <property type="match status" value="1"/>
</dbReference>
<organism evidence="2 3">
    <name type="scientific">Lacipirellula parvula</name>
    <dbReference type="NCBI Taxonomy" id="2650471"/>
    <lineage>
        <taxon>Bacteria</taxon>
        <taxon>Pseudomonadati</taxon>
        <taxon>Planctomycetota</taxon>
        <taxon>Planctomycetia</taxon>
        <taxon>Pirellulales</taxon>
        <taxon>Lacipirellulaceae</taxon>
        <taxon>Lacipirellula</taxon>
    </lineage>
</organism>
<dbReference type="Proteomes" id="UP000326837">
    <property type="component" value="Chromosome"/>
</dbReference>
<dbReference type="EMBL" id="AP021861">
    <property type="protein sequence ID" value="BBO34648.1"/>
    <property type="molecule type" value="Genomic_DNA"/>
</dbReference>
<evidence type="ECO:0000313" key="2">
    <source>
        <dbReference type="EMBL" id="BBO34648.1"/>
    </source>
</evidence>
<protein>
    <submittedName>
        <fullName evidence="2">PhoP/Q-regulated protein PqaA</fullName>
    </submittedName>
</protein>
<dbReference type="InterPro" id="IPR029058">
    <property type="entry name" value="AB_hydrolase_fold"/>
</dbReference>
<name>A0A5K7XDT7_9BACT</name>
<dbReference type="PANTHER" id="PTHR31497:SF0">
    <property type="entry name" value="AUTOCRINE PROLIFERATION REPRESSOR PROTEIN A"/>
    <property type="match status" value="1"/>
</dbReference>